<name>U6L5Z7_EIMTE</name>
<gene>
    <name evidence="2" type="ORF">ETH_00042515</name>
</gene>
<dbReference type="OrthoDB" id="330678at2759"/>
<dbReference type="EMBL" id="HG677376">
    <property type="protein sequence ID" value="CDJ44623.1"/>
    <property type="molecule type" value="Genomic_DNA"/>
</dbReference>
<evidence type="ECO:0000313" key="3">
    <source>
        <dbReference type="Proteomes" id="UP000030747"/>
    </source>
</evidence>
<organism evidence="2 3">
    <name type="scientific">Eimeria tenella</name>
    <name type="common">Coccidian parasite</name>
    <dbReference type="NCBI Taxonomy" id="5802"/>
    <lineage>
        <taxon>Eukaryota</taxon>
        <taxon>Sar</taxon>
        <taxon>Alveolata</taxon>
        <taxon>Apicomplexa</taxon>
        <taxon>Conoidasida</taxon>
        <taxon>Coccidia</taxon>
        <taxon>Eucoccidiorida</taxon>
        <taxon>Eimeriorina</taxon>
        <taxon>Eimeriidae</taxon>
        <taxon>Eimeria</taxon>
    </lineage>
</organism>
<sequence>VELPPLEAILLHFNSANLLTQQKPEAGTNNQAKQRGQEKRQRTRHLNKFRRIQNTHLFTADELRAFANGTNPTAS</sequence>
<proteinExistence type="predicted"/>
<protein>
    <submittedName>
        <fullName evidence="2">Uncharacterized protein</fullName>
    </submittedName>
</protein>
<dbReference type="VEuPathDB" id="ToxoDB:ETH2_0653600"/>
<dbReference type="Proteomes" id="UP000030747">
    <property type="component" value="Unassembled WGS sequence"/>
</dbReference>
<accession>U6L5Z7</accession>
<feature type="non-terminal residue" evidence="2">
    <location>
        <position position="1"/>
    </location>
</feature>
<feature type="region of interest" description="Disordered" evidence="1">
    <location>
        <begin position="20"/>
        <end position="45"/>
    </location>
</feature>
<dbReference type="AlphaFoldDB" id="U6L5Z7"/>
<dbReference type="VEuPathDB" id="ToxoDB:ETH_00042515"/>
<reference evidence="2" key="2">
    <citation type="submission" date="2013-10" db="EMBL/GenBank/DDBJ databases">
        <authorList>
            <person name="Aslett M."/>
        </authorList>
    </citation>
    <scope>NUCLEOTIDE SEQUENCE [LARGE SCALE GENOMIC DNA]</scope>
    <source>
        <strain evidence="2">Houghton</strain>
    </source>
</reference>
<keyword evidence="3" id="KW-1185">Reference proteome</keyword>
<reference evidence="2" key="1">
    <citation type="submission" date="2013-10" db="EMBL/GenBank/DDBJ databases">
        <title>Genomic analysis of the causative agents of coccidiosis in chickens.</title>
        <authorList>
            <person name="Reid A.J."/>
            <person name="Blake D."/>
            <person name="Billington K."/>
            <person name="Browne H."/>
            <person name="Dunn M."/>
            <person name="Hung S."/>
            <person name="Kawahara F."/>
            <person name="Miranda-Saavedra D."/>
            <person name="Mourier T."/>
            <person name="Nagra H."/>
            <person name="Otto T.D."/>
            <person name="Rawlings N."/>
            <person name="Sanchez A."/>
            <person name="Sanders M."/>
            <person name="Subramaniam C."/>
            <person name="Tay Y."/>
            <person name="Dear P."/>
            <person name="Doerig C."/>
            <person name="Gruber A."/>
            <person name="Parkinson J."/>
            <person name="Shirley M."/>
            <person name="Wan K.L."/>
            <person name="Berriman M."/>
            <person name="Tomley F."/>
            <person name="Pain A."/>
        </authorList>
    </citation>
    <scope>NUCLEOTIDE SEQUENCE [LARGE SCALE GENOMIC DNA]</scope>
    <source>
        <strain evidence="2">Houghton</strain>
    </source>
</reference>
<dbReference type="GeneID" id="25257542"/>
<feature type="compositionally biased region" description="Polar residues" evidence="1">
    <location>
        <begin position="20"/>
        <end position="34"/>
    </location>
</feature>
<dbReference type="RefSeq" id="XP_013235371.1">
    <property type="nucleotide sequence ID" value="XM_013379917.1"/>
</dbReference>
<evidence type="ECO:0000313" key="2">
    <source>
        <dbReference type="EMBL" id="CDJ44623.1"/>
    </source>
</evidence>
<evidence type="ECO:0000256" key="1">
    <source>
        <dbReference type="SAM" id="MobiDB-lite"/>
    </source>
</evidence>